<dbReference type="AlphaFoldDB" id="A0A2T0SVZ4"/>
<evidence type="ECO:0000313" key="2">
    <source>
        <dbReference type="EMBL" id="PRY37582.1"/>
    </source>
</evidence>
<reference evidence="2 3" key="1">
    <citation type="submission" date="2018-03" db="EMBL/GenBank/DDBJ databases">
        <title>Genomic Encyclopedia of Archaeal and Bacterial Type Strains, Phase II (KMG-II): from individual species to whole genera.</title>
        <authorList>
            <person name="Goeker M."/>
        </authorList>
    </citation>
    <scope>NUCLEOTIDE SEQUENCE [LARGE SCALE GENOMIC DNA]</scope>
    <source>
        <strain evidence="2 3">DSM 28354</strain>
    </source>
</reference>
<feature type="region of interest" description="Disordered" evidence="1">
    <location>
        <begin position="48"/>
        <end position="79"/>
    </location>
</feature>
<evidence type="ECO:0000256" key="1">
    <source>
        <dbReference type="SAM" id="MobiDB-lite"/>
    </source>
</evidence>
<keyword evidence="3" id="KW-1185">Reference proteome</keyword>
<proteinExistence type="predicted"/>
<dbReference type="Proteomes" id="UP000238375">
    <property type="component" value="Unassembled WGS sequence"/>
</dbReference>
<accession>A0A2T0SVZ4</accession>
<organism evidence="2 3">
    <name type="scientific">Spirosoma oryzae</name>
    <dbReference type="NCBI Taxonomy" id="1469603"/>
    <lineage>
        <taxon>Bacteria</taxon>
        <taxon>Pseudomonadati</taxon>
        <taxon>Bacteroidota</taxon>
        <taxon>Cytophagia</taxon>
        <taxon>Cytophagales</taxon>
        <taxon>Cytophagaceae</taxon>
        <taxon>Spirosoma</taxon>
    </lineage>
</organism>
<dbReference type="RefSeq" id="WP_106138303.1">
    <property type="nucleotide sequence ID" value="NZ_PVTE01000010.1"/>
</dbReference>
<evidence type="ECO:0000313" key="3">
    <source>
        <dbReference type="Proteomes" id="UP000238375"/>
    </source>
</evidence>
<name>A0A2T0SVZ4_9BACT</name>
<protein>
    <submittedName>
        <fullName evidence="2">Uncharacterized protein</fullName>
    </submittedName>
</protein>
<dbReference type="OrthoDB" id="965029at2"/>
<feature type="compositionally biased region" description="Basic and acidic residues" evidence="1">
    <location>
        <begin position="57"/>
        <end position="66"/>
    </location>
</feature>
<comment type="caution">
    <text evidence="2">The sequence shown here is derived from an EMBL/GenBank/DDBJ whole genome shotgun (WGS) entry which is preliminary data.</text>
</comment>
<sequence>MDRIYKASNPDDIPKYDKEYWWSKTPQERLDAALKLIRRAKAIYYANPANPSLGDGRQIHKSDKPIQRPNPLRTRPDKP</sequence>
<gene>
    <name evidence="2" type="ORF">CLV58_11051</name>
</gene>
<dbReference type="EMBL" id="PVTE01000010">
    <property type="protein sequence ID" value="PRY37582.1"/>
    <property type="molecule type" value="Genomic_DNA"/>
</dbReference>